<feature type="binding site" evidence="6">
    <location>
        <position position="77"/>
    </location>
    <ligand>
        <name>S-adenosyl-L-methionine</name>
        <dbReference type="ChEBI" id="CHEBI:59789"/>
    </ligand>
</feature>
<comment type="subcellular location">
    <subcellularLocation>
        <location evidence="6">Cytoplasm</location>
    </subcellularLocation>
</comment>
<dbReference type="InterPro" id="IPR003682">
    <property type="entry name" value="rRNA_ssu_MeTfrase_G"/>
</dbReference>
<dbReference type="GO" id="GO:0070043">
    <property type="term" value="F:rRNA (guanine-N7-)-methyltransferase activity"/>
    <property type="evidence" value="ECO:0007669"/>
    <property type="project" value="UniProtKB-UniRule"/>
</dbReference>
<keyword evidence="4 6" id="KW-0808">Transferase</keyword>
<evidence type="ECO:0000256" key="3">
    <source>
        <dbReference type="ARBA" id="ARBA00022603"/>
    </source>
</evidence>
<feature type="binding site" evidence="6">
    <location>
        <position position="82"/>
    </location>
    <ligand>
        <name>S-adenosyl-L-methionine</name>
        <dbReference type="ChEBI" id="CHEBI:59789"/>
    </ligand>
</feature>
<evidence type="ECO:0000256" key="1">
    <source>
        <dbReference type="ARBA" id="ARBA00022490"/>
    </source>
</evidence>
<feature type="binding site" evidence="6">
    <location>
        <position position="147"/>
    </location>
    <ligand>
        <name>S-adenosyl-L-methionine</name>
        <dbReference type="ChEBI" id="CHEBI:59789"/>
    </ligand>
</feature>
<dbReference type="OrthoDB" id="9808773at2"/>
<dbReference type="HAMAP" id="MF_00074">
    <property type="entry name" value="16SrRNA_methyltr_G"/>
    <property type="match status" value="1"/>
</dbReference>
<keyword evidence="5 6" id="KW-0949">S-adenosyl-L-methionine</keyword>
<dbReference type="Pfam" id="PF02527">
    <property type="entry name" value="GidB"/>
    <property type="match status" value="1"/>
</dbReference>
<dbReference type="InterPro" id="IPR029063">
    <property type="entry name" value="SAM-dependent_MTases_sf"/>
</dbReference>
<dbReference type="FunFam" id="3.40.50.150:FF:000041">
    <property type="entry name" value="Ribosomal RNA small subunit methyltransferase G"/>
    <property type="match status" value="1"/>
</dbReference>
<evidence type="ECO:0000313" key="8">
    <source>
        <dbReference type="Proteomes" id="UP000184263"/>
    </source>
</evidence>
<dbReference type="NCBIfam" id="TIGR00138">
    <property type="entry name" value="rsmG_gidB"/>
    <property type="match status" value="1"/>
</dbReference>
<dbReference type="Proteomes" id="UP000184263">
    <property type="component" value="Unassembled WGS sequence"/>
</dbReference>
<dbReference type="SUPFAM" id="SSF53335">
    <property type="entry name" value="S-adenosyl-L-methionine-dependent methyltransferases"/>
    <property type="match status" value="1"/>
</dbReference>
<dbReference type="CDD" id="cd02440">
    <property type="entry name" value="AdoMet_MTases"/>
    <property type="match status" value="1"/>
</dbReference>
<keyword evidence="2 6" id="KW-0698">rRNA processing</keyword>
<comment type="function">
    <text evidence="6">Specifically methylates the N7 position of a guanine in 16S rRNA.</text>
</comment>
<protein>
    <recommendedName>
        <fullName evidence="6">Ribosomal RNA small subunit methyltransferase G</fullName>
        <ecNumber evidence="6">2.1.1.-</ecNumber>
    </recommendedName>
    <alternativeName>
        <fullName evidence="6">16S rRNA 7-methylguanosine methyltransferase</fullName>
        <shortName evidence="6">16S rRNA m7G methyltransferase</shortName>
    </alternativeName>
</protein>
<keyword evidence="3 6" id="KW-0489">Methyltransferase</keyword>
<dbReference type="GO" id="GO:0005829">
    <property type="term" value="C:cytosol"/>
    <property type="evidence" value="ECO:0007669"/>
    <property type="project" value="TreeGrafter"/>
</dbReference>
<name>A0A1M6S260_SELRU</name>
<dbReference type="PANTHER" id="PTHR31760">
    <property type="entry name" value="S-ADENOSYL-L-METHIONINE-DEPENDENT METHYLTRANSFERASES SUPERFAMILY PROTEIN"/>
    <property type="match status" value="1"/>
</dbReference>
<proteinExistence type="inferred from homology"/>
<dbReference type="Gene3D" id="3.40.50.150">
    <property type="entry name" value="Vaccinia Virus protein VP39"/>
    <property type="match status" value="1"/>
</dbReference>
<evidence type="ECO:0000256" key="6">
    <source>
        <dbReference type="HAMAP-Rule" id="MF_00074"/>
    </source>
</evidence>
<evidence type="ECO:0000256" key="5">
    <source>
        <dbReference type="ARBA" id="ARBA00022691"/>
    </source>
</evidence>
<evidence type="ECO:0000313" key="7">
    <source>
        <dbReference type="EMBL" id="SHK38756.1"/>
    </source>
</evidence>
<evidence type="ECO:0000256" key="4">
    <source>
        <dbReference type="ARBA" id="ARBA00022679"/>
    </source>
</evidence>
<sequence length="239" mass="26952">MFKEELQRAASEYGIELSDQKMEQFNRYFELLVEWNEKINLTAITEPKEVAIKHMIDSITAYDEALFQERTTVIDVGTGAGFPGLPLKIFCPEIKLTLMDSLNKRIKFLQTVVEELGLEDVECVHARAEEGARNKRYRESFDIAVSRAVARLPILCEYCLPFVKKGGHFIALKGMQYNDEATEAAKAIKVMGGSKTEIRPVKLPEIDDTRAVITITKTMPTPKAYPRKAGTPTKNPILP</sequence>
<dbReference type="PANTHER" id="PTHR31760:SF0">
    <property type="entry name" value="S-ADENOSYL-L-METHIONINE-DEPENDENT METHYLTRANSFERASES SUPERFAMILY PROTEIN"/>
    <property type="match status" value="1"/>
</dbReference>
<reference evidence="7 8" key="1">
    <citation type="submission" date="2016-11" db="EMBL/GenBank/DDBJ databases">
        <authorList>
            <person name="Jaros S."/>
            <person name="Januszkiewicz K."/>
            <person name="Wedrychowicz H."/>
        </authorList>
    </citation>
    <scope>NUCLEOTIDE SEQUENCE [LARGE SCALE GENOMIC DNA]</scope>
    <source>
        <strain evidence="7 8">HD4</strain>
    </source>
</reference>
<feature type="binding site" evidence="6">
    <location>
        <begin position="128"/>
        <end position="129"/>
    </location>
    <ligand>
        <name>S-adenosyl-L-methionine</name>
        <dbReference type="ChEBI" id="CHEBI:59789"/>
    </ligand>
</feature>
<comment type="similarity">
    <text evidence="6">Belongs to the methyltransferase superfamily. RNA methyltransferase RsmG family.</text>
</comment>
<gene>
    <name evidence="6" type="primary">rsmG</name>
    <name evidence="7" type="ORF">SAMN05216582_10370</name>
</gene>
<comment type="caution">
    <text evidence="6">Lacks conserved residue(s) required for the propagation of feature annotation.</text>
</comment>
<dbReference type="EMBL" id="FRBC01000003">
    <property type="protein sequence ID" value="SHK38756.1"/>
    <property type="molecule type" value="Genomic_DNA"/>
</dbReference>
<organism evidence="7 8">
    <name type="scientific">Selenomonas ruminantium</name>
    <dbReference type="NCBI Taxonomy" id="971"/>
    <lineage>
        <taxon>Bacteria</taxon>
        <taxon>Bacillati</taxon>
        <taxon>Bacillota</taxon>
        <taxon>Negativicutes</taxon>
        <taxon>Selenomonadales</taxon>
        <taxon>Selenomonadaceae</taxon>
        <taxon>Selenomonas</taxon>
    </lineage>
</organism>
<evidence type="ECO:0000256" key="2">
    <source>
        <dbReference type="ARBA" id="ARBA00022552"/>
    </source>
</evidence>
<dbReference type="PIRSF" id="PIRSF003078">
    <property type="entry name" value="GidB"/>
    <property type="match status" value="1"/>
</dbReference>
<dbReference type="RefSeq" id="WP_073088201.1">
    <property type="nucleotide sequence ID" value="NZ_FRBC01000003.1"/>
</dbReference>
<dbReference type="EC" id="2.1.1.-" evidence="6"/>
<dbReference type="AlphaFoldDB" id="A0A1M6S260"/>
<keyword evidence="1 6" id="KW-0963">Cytoplasm</keyword>
<accession>A0A1M6S260</accession>